<name>F3KMQ9_9ARCH</name>
<reference evidence="1" key="1">
    <citation type="journal article" date="2011" name="PLoS ONE">
        <title>Genome of a low-salinity ammonia-oxidizing archaeon determined by single-cell and metagenomic analysis.</title>
        <authorList>
            <person name="Blainey P.C."/>
            <person name="Mosier A.C."/>
            <person name="Potanina A."/>
            <person name="Francis C.A."/>
            <person name="Quake S.R."/>
        </authorList>
    </citation>
    <scope>NUCLEOTIDE SEQUENCE [LARGE SCALE GENOMIC DNA]</scope>
    <source>
        <strain evidence="1">SFB1</strain>
    </source>
</reference>
<accession>F3KMQ9</accession>
<protein>
    <submittedName>
        <fullName evidence="1">Uncharacterized protein</fullName>
    </submittedName>
</protein>
<dbReference type="AlphaFoldDB" id="F3KMQ9"/>
<evidence type="ECO:0000313" key="1">
    <source>
        <dbReference type="EMBL" id="EGG41351.1"/>
    </source>
</evidence>
<gene>
    <name evidence="1" type="ORF">Nlim_1810</name>
</gene>
<dbReference type="Proteomes" id="UP000004348">
    <property type="component" value="Chromosome"/>
</dbReference>
<sequence length="68" mass="7955">MISEVKRLTHVLKDKWFEKFVLHTIYWGINFLQLFPLDLHLEHSPNSPTLGRCLDGSRKSCFICIKPG</sequence>
<proteinExistence type="predicted"/>
<comment type="caution">
    <text evidence="1">The sequence shown here is derived from an EMBL/GenBank/DDBJ whole genome shotgun (WGS) entry which is preliminary data.</text>
</comment>
<organism evidence="1">
    <name type="scientific">Candidatus Nitrosarchaeum limnium SFB1</name>
    <dbReference type="NCBI Taxonomy" id="886738"/>
    <lineage>
        <taxon>Archaea</taxon>
        <taxon>Nitrososphaerota</taxon>
        <taxon>Nitrososphaeria</taxon>
        <taxon>Nitrosopumilales</taxon>
        <taxon>Nitrosopumilaceae</taxon>
        <taxon>Nitrosarchaeum</taxon>
    </lineage>
</organism>
<dbReference type="EMBL" id="AEGP01000065">
    <property type="protein sequence ID" value="EGG41351.1"/>
    <property type="molecule type" value="Genomic_DNA"/>
</dbReference>
<dbReference type="HOGENOM" id="CLU_2783858_0_0_2"/>